<dbReference type="Pfam" id="PF03061">
    <property type="entry name" value="4HBT"/>
    <property type="match status" value="1"/>
</dbReference>
<organism evidence="3 4">
    <name type="scientific">Reyranella soli</name>
    <dbReference type="NCBI Taxonomy" id="1230389"/>
    <lineage>
        <taxon>Bacteria</taxon>
        <taxon>Pseudomonadati</taxon>
        <taxon>Pseudomonadota</taxon>
        <taxon>Alphaproteobacteria</taxon>
        <taxon>Hyphomicrobiales</taxon>
        <taxon>Reyranellaceae</taxon>
        <taxon>Reyranella</taxon>
    </lineage>
</organism>
<dbReference type="AlphaFoldDB" id="A0A512N7N0"/>
<evidence type="ECO:0000256" key="1">
    <source>
        <dbReference type="ARBA" id="ARBA00022801"/>
    </source>
</evidence>
<sequence length="149" mass="16006">MGFFTLETAQAQLSPGGNFGPWIWDLKLKAEHVSAESLRLRLPYDDRIARPGGVVIGQAMMAVADTIMVLAISERLGRPATLATISLTTNFLRAAVRQDVIAVARVKKLGRTTAFGEVDFFVDGSDEPIAQSLSTFAVLPDGVGAFNRA</sequence>
<dbReference type="InterPro" id="IPR029069">
    <property type="entry name" value="HotDog_dom_sf"/>
</dbReference>
<feature type="domain" description="Thioesterase" evidence="2">
    <location>
        <begin position="53"/>
        <end position="126"/>
    </location>
</feature>
<reference evidence="3 4" key="1">
    <citation type="submission" date="2019-07" db="EMBL/GenBank/DDBJ databases">
        <title>Whole genome shotgun sequence of Reyranella soli NBRC 108950.</title>
        <authorList>
            <person name="Hosoyama A."/>
            <person name="Uohara A."/>
            <person name="Ohji S."/>
            <person name="Ichikawa N."/>
        </authorList>
    </citation>
    <scope>NUCLEOTIDE SEQUENCE [LARGE SCALE GENOMIC DNA]</scope>
    <source>
        <strain evidence="3 4">NBRC 108950</strain>
    </source>
</reference>
<dbReference type="GO" id="GO:0061522">
    <property type="term" value="F:1,4-dihydroxy-2-naphthoyl-CoA thioesterase activity"/>
    <property type="evidence" value="ECO:0007669"/>
    <property type="project" value="TreeGrafter"/>
</dbReference>
<dbReference type="Proteomes" id="UP000321058">
    <property type="component" value="Unassembled WGS sequence"/>
</dbReference>
<dbReference type="Gene3D" id="3.10.129.10">
    <property type="entry name" value="Hotdog Thioesterase"/>
    <property type="match status" value="1"/>
</dbReference>
<dbReference type="RefSeq" id="WP_147149058.1">
    <property type="nucleotide sequence ID" value="NZ_BKAJ01000033.1"/>
</dbReference>
<evidence type="ECO:0000313" key="3">
    <source>
        <dbReference type="EMBL" id="GEP54989.1"/>
    </source>
</evidence>
<protein>
    <recommendedName>
        <fullName evidence="2">Thioesterase domain-containing protein</fullName>
    </recommendedName>
</protein>
<name>A0A512N7N0_9HYPH</name>
<dbReference type="NCBIfam" id="TIGR00369">
    <property type="entry name" value="unchar_dom_1"/>
    <property type="match status" value="1"/>
</dbReference>
<evidence type="ECO:0000259" key="2">
    <source>
        <dbReference type="Pfam" id="PF03061"/>
    </source>
</evidence>
<gene>
    <name evidence="3" type="ORF">RSO01_21550</name>
</gene>
<dbReference type="EMBL" id="BKAJ01000033">
    <property type="protein sequence ID" value="GEP54989.1"/>
    <property type="molecule type" value="Genomic_DNA"/>
</dbReference>
<dbReference type="SUPFAM" id="SSF54637">
    <property type="entry name" value="Thioesterase/thiol ester dehydrase-isomerase"/>
    <property type="match status" value="1"/>
</dbReference>
<evidence type="ECO:0000313" key="4">
    <source>
        <dbReference type="Proteomes" id="UP000321058"/>
    </source>
</evidence>
<accession>A0A512N7N0</accession>
<dbReference type="CDD" id="cd03443">
    <property type="entry name" value="PaaI_thioesterase"/>
    <property type="match status" value="1"/>
</dbReference>
<keyword evidence="4" id="KW-1185">Reference proteome</keyword>
<dbReference type="InterPro" id="IPR006683">
    <property type="entry name" value="Thioestr_dom"/>
</dbReference>
<dbReference type="PANTHER" id="PTHR43240:SF10">
    <property type="entry name" value="BLL4964 PROTEIN"/>
    <property type="match status" value="1"/>
</dbReference>
<proteinExistence type="predicted"/>
<dbReference type="PANTHER" id="PTHR43240">
    <property type="entry name" value="1,4-DIHYDROXY-2-NAPHTHOYL-COA THIOESTERASE 1"/>
    <property type="match status" value="1"/>
</dbReference>
<keyword evidence="1" id="KW-0378">Hydrolase</keyword>
<dbReference type="InterPro" id="IPR003736">
    <property type="entry name" value="PAAI_dom"/>
</dbReference>
<comment type="caution">
    <text evidence="3">The sequence shown here is derived from an EMBL/GenBank/DDBJ whole genome shotgun (WGS) entry which is preliminary data.</text>
</comment>
<dbReference type="GO" id="GO:0005829">
    <property type="term" value="C:cytosol"/>
    <property type="evidence" value="ECO:0007669"/>
    <property type="project" value="TreeGrafter"/>
</dbReference>
<dbReference type="OrthoDB" id="8588611at2"/>